<keyword evidence="1" id="KW-0472">Membrane</keyword>
<protein>
    <submittedName>
        <fullName evidence="2">Uncharacterized protein</fullName>
    </submittedName>
</protein>
<keyword evidence="3" id="KW-1185">Reference proteome</keyword>
<dbReference type="VEuPathDB" id="AmoebaDB:NfTy_055650"/>
<evidence type="ECO:0000256" key="1">
    <source>
        <dbReference type="SAM" id="Phobius"/>
    </source>
</evidence>
<evidence type="ECO:0000313" key="2">
    <source>
        <dbReference type="EMBL" id="KAF0978395.1"/>
    </source>
</evidence>
<dbReference type="RefSeq" id="XP_044563108.1">
    <property type="nucleotide sequence ID" value="XM_044706157.1"/>
</dbReference>
<reference evidence="2 3" key="1">
    <citation type="journal article" date="2019" name="Sci. Rep.">
        <title>Nanopore sequencing improves the draft genome of the human pathogenic amoeba Naegleria fowleri.</title>
        <authorList>
            <person name="Liechti N."/>
            <person name="Schurch N."/>
            <person name="Bruggmann R."/>
            <person name="Wittwer M."/>
        </authorList>
    </citation>
    <scope>NUCLEOTIDE SEQUENCE [LARGE SCALE GENOMIC DNA]</scope>
    <source>
        <strain evidence="2 3">ATCC 30894</strain>
    </source>
</reference>
<comment type="caution">
    <text evidence="2">The sequence shown here is derived from an EMBL/GenBank/DDBJ whole genome shotgun (WGS) entry which is preliminary data.</text>
</comment>
<dbReference type="VEuPathDB" id="AmoebaDB:FDP41_002910"/>
<gene>
    <name evidence="2" type="ORF">FDP41_002910</name>
</gene>
<accession>A0A6A5BYH3</accession>
<keyword evidence="1" id="KW-0812">Transmembrane</keyword>
<dbReference type="AlphaFoldDB" id="A0A6A5BYH3"/>
<sequence length="929" mass="104543">MGSISQNNELITNSSKNHCSGSRFVADMKRSFLEGLTFHTSPKNKSQKNSFSRRSFTERALSMPSSERLHLLTFEPNTVDLIKTGDKVTHLQVGKVSYELQNVPLTNEIVHKNDEVDIKLKKYLNHYAGILTLNTGQMIKVFSPFSCTYQLQLSDQSFVKQDDKESDQATYSNFKTLKVDINLDKKNSLTSKITLDNVHVDSVVYLGGISIENEFGQHGTEFSHMELQIDPFTNAFSGFLIKKQDQKKYRMKGFSLNDHTSTQLVQHDSNLSLSDLISLTQMKDKHDVALQYAQEGFLTILFDKMDERYFNTFFSRTKVPLSGELYEISEKNIPGQATIRDFYRKYSYPLISKMLINGNKSEILDSFDTKPNIHRINNYLEREVLEDVNYQNQNALLYKYGYKKAVPKVISYMQDQSRIGYDYWAQRLFYHYSSQEYIDYVKNILSSPDFQKDSSAIKKIFNEWTAKMSVLQGEYLSKKLSTLIMMNAFAAASSPDNYLDDDMNTTFVADEQDRKAFLKLLEDLAKEDSDFDAIVNFVSDSVQLLDSLVNIAFICYSFKMNGASQASLQQALTDWGNSANHKRYALQKLIPEGKFEKITVGLSITAQLFSFGISIYALVKGPDTVLDTVALVTNIIQVTLSASFALFKMFTTIDFNYRTNLYVAANGTMIAQPTVWRKIVAHFNAVEPDGYGMKSFKYNLSRPAGWIKMITLIGSIISSVIAGIQFTTALKNGDTGRAVIYCMIMAFSIIQAVFVTVSLFTVTGIAASLGAALCSAVIFVLTLVELFLPKKNEDVKAFSRESDMQQFLVTNVISQITKPSGLEYGDKLERGDYSLQVDTNGIHVRKNGHIASTILSFDNKASSPLLLLRSTGFLVVETKNDAYSTVATLEYTKHASDVNSKVTLKLDSNGVVTVLENASNSNGNVLYTH</sequence>
<feature type="transmembrane region" description="Helical" evidence="1">
    <location>
        <begin position="706"/>
        <end position="726"/>
    </location>
</feature>
<keyword evidence="1" id="KW-1133">Transmembrane helix</keyword>
<dbReference type="GeneID" id="68110128"/>
<name>A0A6A5BYH3_NAEFO</name>
<dbReference type="VEuPathDB" id="AmoebaDB:NF0120550"/>
<dbReference type="Proteomes" id="UP000444721">
    <property type="component" value="Unassembled WGS sequence"/>
</dbReference>
<feature type="transmembrane region" description="Helical" evidence="1">
    <location>
        <begin position="738"/>
        <end position="759"/>
    </location>
</feature>
<dbReference type="EMBL" id="VFQX01000030">
    <property type="protein sequence ID" value="KAF0978395.1"/>
    <property type="molecule type" value="Genomic_DNA"/>
</dbReference>
<organism evidence="2 3">
    <name type="scientific">Naegleria fowleri</name>
    <name type="common">Brain eating amoeba</name>
    <dbReference type="NCBI Taxonomy" id="5763"/>
    <lineage>
        <taxon>Eukaryota</taxon>
        <taxon>Discoba</taxon>
        <taxon>Heterolobosea</taxon>
        <taxon>Tetramitia</taxon>
        <taxon>Eutetramitia</taxon>
        <taxon>Vahlkampfiidae</taxon>
        <taxon>Naegleria</taxon>
    </lineage>
</organism>
<feature type="transmembrane region" description="Helical" evidence="1">
    <location>
        <begin position="631"/>
        <end position="650"/>
    </location>
</feature>
<feature type="transmembrane region" description="Helical" evidence="1">
    <location>
        <begin position="765"/>
        <end position="788"/>
    </location>
</feature>
<evidence type="ECO:0000313" key="3">
    <source>
        <dbReference type="Proteomes" id="UP000444721"/>
    </source>
</evidence>
<feature type="transmembrane region" description="Helical" evidence="1">
    <location>
        <begin position="598"/>
        <end position="619"/>
    </location>
</feature>
<proteinExistence type="predicted"/>